<keyword evidence="4" id="KW-1185">Reference proteome</keyword>
<dbReference type="InterPro" id="IPR013320">
    <property type="entry name" value="ConA-like_dom_sf"/>
</dbReference>
<dbReference type="Pfam" id="PF00622">
    <property type="entry name" value="SPRY"/>
    <property type="match status" value="1"/>
</dbReference>
<name>A0ABQ9JWN1_9CUCU</name>
<evidence type="ECO:0000259" key="2">
    <source>
        <dbReference type="PROSITE" id="PS50188"/>
    </source>
</evidence>
<dbReference type="InterPro" id="IPR003877">
    <property type="entry name" value="SPRY_dom"/>
</dbReference>
<organism evidence="3 4">
    <name type="scientific">Molorchus minor</name>
    <dbReference type="NCBI Taxonomy" id="1323400"/>
    <lineage>
        <taxon>Eukaryota</taxon>
        <taxon>Metazoa</taxon>
        <taxon>Ecdysozoa</taxon>
        <taxon>Arthropoda</taxon>
        <taxon>Hexapoda</taxon>
        <taxon>Insecta</taxon>
        <taxon>Pterygota</taxon>
        <taxon>Neoptera</taxon>
        <taxon>Endopterygota</taxon>
        <taxon>Coleoptera</taxon>
        <taxon>Polyphaga</taxon>
        <taxon>Cucujiformia</taxon>
        <taxon>Chrysomeloidea</taxon>
        <taxon>Cerambycidae</taxon>
        <taxon>Lamiinae</taxon>
        <taxon>Monochamini</taxon>
        <taxon>Molorchus</taxon>
    </lineage>
</organism>
<dbReference type="Gene3D" id="2.60.120.920">
    <property type="match status" value="2"/>
</dbReference>
<gene>
    <name evidence="3" type="ORF">NQ317_014039</name>
</gene>
<sequence length="641" mass="73445">MHAYILVTMHMEISTKFQSLFLYKICLLYRYSSFSLNGELLMDALGGETTFADVQGDNFVPAFTLGVGQKARLCFGQDVNSLKYFTMCGLQEGYEPFCVNMNRAVTYWYTKDQPIFENTDDMLDTKINVTRILAGSDSPPCLKISHNTFETMEKANWEFLRLSLPNLIIIGEEEKIRRWNEIKIRQHRLRVEADQQQGTPAHIENIMKSGFSMSDIKGLHRNYSEDAVESDEVMRQQQTTKSVRHMPARPPRKGSLSRTNMNGYDENTLNVSRGVNRSSSELNINRYHDIAPTNQEKFDDKKKRGRSPFRFFSKKNRDTSSGDRLKGKKAKTPETVGRTTGIAPQARSVGLSNNMLQRAPTVKQSQNDLQPQTGQERQQKQLTINQPSDIEAIGNEIYDAECLKLINEYFYGVRIFPGQDPTHIYVGWVTTQYHLHCKDFNQNQVLKSSVMITDNYDRLIDWYVVDRQSCYMVRADELYNQVSQDASGKGASQGMFIGCFLDAATGYITFTCDGKPTSHKFKMEPETKLFPAIFVEATSKEILQIELGRTSTSLPLSAAVLQNSAKHVIPQFPPRLKVQCLKPHQWARRPYYRAVVLIYSMQKISRRSTKTKLKKQVLHYAVANIVEKRKLGLNFKRHGEI</sequence>
<evidence type="ECO:0000313" key="3">
    <source>
        <dbReference type="EMBL" id="KAJ8982741.1"/>
    </source>
</evidence>
<protein>
    <recommendedName>
        <fullName evidence="2">B30.2/SPRY domain-containing protein</fullName>
    </recommendedName>
</protein>
<evidence type="ECO:0000256" key="1">
    <source>
        <dbReference type="SAM" id="MobiDB-lite"/>
    </source>
</evidence>
<evidence type="ECO:0000313" key="4">
    <source>
        <dbReference type="Proteomes" id="UP001162164"/>
    </source>
</evidence>
<dbReference type="PROSITE" id="PS50188">
    <property type="entry name" value="B302_SPRY"/>
    <property type="match status" value="1"/>
</dbReference>
<dbReference type="InterPro" id="IPR043136">
    <property type="entry name" value="B30.2/SPRY_sf"/>
</dbReference>
<dbReference type="SUPFAM" id="SSF49899">
    <property type="entry name" value="Concanavalin A-like lectins/glucanases"/>
    <property type="match status" value="1"/>
</dbReference>
<dbReference type="PANTHER" id="PTHR46399">
    <property type="entry name" value="B30.2/SPRY DOMAIN-CONTAINING PROTEIN"/>
    <property type="match status" value="1"/>
</dbReference>
<dbReference type="CDD" id="cd12879">
    <property type="entry name" value="SPRY3_RyR"/>
    <property type="match status" value="1"/>
</dbReference>
<dbReference type="Proteomes" id="UP001162164">
    <property type="component" value="Unassembled WGS sequence"/>
</dbReference>
<dbReference type="InterPro" id="IPR015925">
    <property type="entry name" value="Ryanodine_IP3_receptor"/>
</dbReference>
<reference evidence="3" key="1">
    <citation type="journal article" date="2023" name="Insect Mol. Biol.">
        <title>Genome sequencing provides insights into the evolution of gene families encoding plant cell wall-degrading enzymes in longhorned beetles.</title>
        <authorList>
            <person name="Shin N.R."/>
            <person name="Okamura Y."/>
            <person name="Kirsch R."/>
            <person name="Pauchet Y."/>
        </authorList>
    </citation>
    <scope>NUCLEOTIDE SEQUENCE</scope>
    <source>
        <strain evidence="3">MMC_N1</strain>
    </source>
</reference>
<dbReference type="SMART" id="SM00449">
    <property type="entry name" value="SPRY"/>
    <property type="match status" value="1"/>
</dbReference>
<feature type="region of interest" description="Disordered" evidence="1">
    <location>
        <begin position="224"/>
        <end position="337"/>
    </location>
</feature>
<feature type="compositionally biased region" description="Basic residues" evidence="1">
    <location>
        <begin position="242"/>
        <end position="252"/>
    </location>
</feature>
<dbReference type="EMBL" id="JAPWTJ010000109">
    <property type="protein sequence ID" value="KAJ8982741.1"/>
    <property type="molecule type" value="Genomic_DNA"/>
</dbReference>
<dbReference type="InterPro" id="IPR001870">
    <property type="entry name" value="B30.2/SPRY"/>
</dbReference>
<feature type="region of interest" description="Disordered" evidence="1">
    <location>
        <begin position="360"/>
        <end position="381"/>
    </location>
</feature>
<comment type="caution">
    <text evidence="3">The sequence shown here is derived from an EMBL/GenBank/DDBJ whole genome shotgun (WGS) entry which is preliminary data.</text>
</comment>
<feature type="domain" description="B30.2/SPRY" evidence="2">
    <location>
        <begin position="331"/>
        <end position="552"/>
    </location>
</feature>
<proteinExistence type="predicted"/>
<dbReference type="InterPro" id="IPR035762">
    <property type="entry name" value="SPRY3_RyR"/>
</dbReference>
<accession>A0ABQ9JWN1</accession>
<feature type="compositionally biased region" description="Polar residues" evidence="1">
    <location>
        <begin position="256"/>
        <end position="283"/>
    </location>
</feature>
<dbReference type="PANTHER" id="PTHR46399:SF8">
    <property type="entry name" value="B30.2_SPRY DOMAIN-CONTAINING PROTEIN"/>
    <property type="match status" value="1"/>
</dbReference>
<feature type="compositionally biased region" description="Basic and acidic residues" evidence="1">
    <location>
        <begin position="315"/>
        <end position="325"/>
    </location>
</feature>